<dbReference type="PRINTS" id="PR00344">
    <property type="entry name" value="BCTRLSENSOR"/>
</dbReference>
<evidence type="ECO:0000256" key="4">
    <source>
        <dbReference type="ARBA" id="ARBA00022475"/>
    </source>
</evidence>
<dbReference type="SUPFAM" id="SSF158472">
    <property type="entry name" value="HAMP domain-like"/>
    <property type="match status" value="1"/>
</dbReference>
<evidence type="ECO:0000313" key="18">
    <source>
        <dbReference type="EMBL" id="MCL7715332.1"/>
    </source>
</evidence>
<dbReference type="SUPFAM" id="SSF47384">
    <property type="entry name" value="Homodimeric domain of signal transducing histidine kinase"/>
    <property type="match status" value="1"/>
</dbReference>
<feature type="transmembrane region" description="Helical" evidence="15">
    <location>
        <begin position="173"/>
        <end position="193"/>
    </location>
</feature>
<dbReference type="Pfam" id="PF00672">
    <property type="entry name" value="HAMP"/>
    <property type="match status" value="1"/>
</dbReference>
<dbReference type="Gene3D" id="3.30.565.10">
    <property type="entry name" value="Histidine kinase-like ATPase, C-terminal domain"/>
    <property type="match status" value="1"/>
</dbReference>
<evidence type="ECO:0000256" key="5">
    <source>
        <dbReference type="ARBA" id="ARBA00022519"/>
    </source>
</evidence>
<comment type="catalytic activity">
    <reaction evidence="1">
        <text>ATP + protein L-histidine = ADP + protein N-phospho-L-histidine.</text>
        <dbReference type="EC" id="2.7.13.3"/>
    </reaction>
</comment>
<dbReference type="PANTHER" id="PTHR44936:SF5">
    <property type="entry name" value="SENSOR HISTIDINE KINASE ENVZ"/>
    <property type="match status" value="1"/>
</dbReference>
<dbReference type="InterPro" id="IPR003594">
    <property type="entry name" value="HATPase_dom"/>
</dbReference>
<keyword evidence="13" id="KW-0902">Two-component regulatory system</keyword>
<dbReference type="EMBL" id="JAIKTS010000004">
    <property type="protein sequence ID" value="MCL7715332.1"/>
    <property type="molecule type" value="Genomic_DNA"/>
</dbReference>
<dbReference type="CDD" id="cd00075">
    <property type="entry name" value="HATPase"/>
    <property type="match status" value="1"/>
</dbReference>
<feature type="domain" description="HAMP" evidence="17">
    <location>
        <begin position="194"/>
        <end position="246"/>
    </location>
</feature>
<dbReference type="CDD" id="cd06225">
    <property type="entry name" value="HAMP"/>
    <property type="match status" value="1"/>
</dbReference>
<dbReference type="InterPro" id="IPR036890">
    <property type="entry name" value="HATPase_C_sf"/>
</dbReference>
<feature type="domain" description="Histidine kinase" evidence="16">
    <location>
        <begin position="254"/>
        <end position="452"/>
    </location>
</feature>
<proteinExistence type="predicted"/>
<dbReference type="PROSITE" id="PS50109">
    <property type="entry name" value="HIS_KIN"/>
    <property type="match status" value="1"/>
</dbReference>
<dbReference type="InterPro" id="IPR050980">
    <property type="entry name" value="2C_sensor_his_kinase"/>
</dbReference>
<evidence type="ECO:0000313" key="19">
    <source>
        <dbReference type="Proteomes" id="UP001431235"/>
    </source>
</evidence>
<protein>
    <recommendedName>
        <fullName evidence="3">histidine kinase</fullName>
        <ecNumber evidence="3">2.7.13.3</ecNumber>
    </recommendedName>
</protein>
<evidence type="ECO:0000256" key="7">
    <source>
        <dbReference type="ARBA" id="ARBA00022679"/>
    </source>
</evidence>
<keyword evidence="19" id="KW-1185">Reference proteome</keyword>
<gene>
    <name evidence="18" type="ORF">K5L01_11830</name>
</gene>
<keyword evidence="8 15" id="KW-0812">Transmembrane</keyword>
<dbReference type="SMART" id="SM00387">
    <property type="entry name" value="HATPase_c"/>
    <property type="match status" value="1"/>
</dbReference>
<evidence type="ECO:0000256" key="11">
    <source>
        <dbReference type="ARBA" id="ARBA00022840"/>
    </source>
</evidence>
<dbReference type="Pfam" id="PF00512">
    <property type="entry name" value="HisKA"/>
    <property type="match status" value="1"/>
</dbReference>
<evidence type="ECO:0000256" key="14">
    <source>
        <dbReference type="ARBA" id="ARBA00023136"/>
    </source>
</evidence>
<evidence type="ECO:0000256" key="2">
    <source>
        <dbReference type="ARBA" id="ARBA00004429"/>
    </source>
</evidence>
<dbReference type="Gene3D" id="1.10.8.500">
    <property type="entry name" value="HAMP domain in histidine kinase"/>
    <property type="match status" value="1"/>
</dbReference>
<keyword evidence="5" id="KW-0997">Cell inner membrane</keyword>
<dbReference type="InterPro" id="IPR036097">
    <property type="entry name" value="HisK_dim/P_sf"/>
</dbReference>
<organism evidence="18 19">
    <name type="scientific">Stenotrophomonas mori</name>
    <dbReference type="NCBI Taxonomy" id="2871096"/>
    <lineage>
        <taxon>Bacteria</taxon>
        <taxon>Pseudomonadati</taxon>
        <taxon>Pseudomonadota</taxon>
        <taxon>Gammaproteobacteria</taxon>
        <taxon>Lysobacterales</taxon>
        <taxon>Lysobacteraceae</taxon>
        <taxon>Stenotrophomonas</taxon>
    </lineage>
</organism>
<dbReference type="InterPro" id="IPR003661">
    <property type="entry name" value="HisK_dim/P_dom"/>
</dbReference>
<keyword evidence="6" id="KW-0597">Phosphoprotein</keyword>
<name>A0ABT0SJ36_9GAMM</name>
<dbReference type="CDD" id="cd00082">
    <property type="entry name" value="HisKA"/>
    <property type="match status" value="1"/>
</dbReference>
<dbReference type="Proteomes" id="UP001431235">
    <property type="component" value="Unassembled WGS sequence"/>
</dbReference>
<evidence type="ECO:0000256" key="3">
    <source>
        <dbReference type="ARBA" id="ARBA00012438"/>
    </source>
</evidence>
<evidence type="ECO:0000259" key="16">
    <source>
        <dbReference type="PROSITE" id="PS50109"/>
    </source>
</evidence>
<evidence type="ECO:0000256" key="8">
    <source>
        <dbReference type="ARBA" id="ARBA00022692"/>
    </source>
</evidence>
<keyword evidence="4" id="KW-1003">Cell membrane</keyword>
<dbReference type="Pfam" id="PF02518">
    <property type="entry name" value="HATPase_c"/>
    <property type="match status" value="1"/>
</dbReference>
<keyword evidence="9" id="KW-0547">Nucleotide-binding</keyword>
<evidence type="ECO:0000259" key="17">
    <source>
        <dbReference type="PROSITE" id="PS50885"/>
    </source>
</evidence>
<evidence type="ECO:0000256" key="1">
    <source>
        <dbReference type="ARBA" id="ARBA00000085"/>
    </source>
</evidence>
<keyword evidence="14 15" id="KW-0472">Membrane</keyword>
<dbReference type="EC" id="2.7.13.3" evidence="3"/>
<evidence type="ECO:0000256" key="6">
    <source>
        <dbReference type="ARBA" id="ARBA00022553"/>
    </source>
</evidence>
<evidence type="ECO:0000256" key="12">
    <source>
        <dbReference type="ARBA" id="ARBA00022989"/>
    </source>
</evidence>
<evidence type="ECO:0000256" key="10">
    <source>
        <dbReference type="ARBA" id="ARBA00022777"/>
    </source>
</evidence>
<keyword evidence="11" id="KW-0067">ATP-binding</keyword>
<sequence length="452" mass="49179">MKVRPRSLAGQLLALLMLAVLLAHVVGVVMLSRWRSPTEIHPLSARAIETHVASAYIAATDLGGRADRVLAALSQPDSLLRTVPAAPAEPHPMDAQEQAMADRLRQRTGLAAGRVRVQLHAADAAVPLAPPSLDADPALDTGHLLDLHLQLPDGRWLHSRQRPLMLQAHWKRVLAFSIPVGLLPVMLIAVLFARRIMRPLHALTVAARRFSRGEQGAPITPEGPSDIRELADSFNDMQYRLTRFVKDRMRMVASIGHDLRTPLTSLRIRAEFIDDPSLRQDIVSTVDEMTSLVEQTLQFAKDDAHQEPTREVDLAGLIAQVVAHHRAIGAPVDSRIAGPLRYRCRPVHLRRALDNLVGNAARHCRTRVEVSMDRAAGDIRIRVADDGPGIPPALLGQAFEPFVSLDPARSRKGGGGGLGLAIARSSIHAHGGEVTLDNRDEGGLVATVRLPA</sequence>
<keyword evidence="7" id="KW-0808">Transferase</keyword>
<dbReference type="SUPFAM" id="SSF55874">
    <property type="entry name" value="ATPase domain of HSP90 chaperone/DNA topoisomerase II/histidine kinase"/>
    <property type="match status" value="1"/>
</dbReference>
<dbReference type="PANTHER" id="PTHR44936">
    <property type="entry name" value="SENSOR PROTEIN CREC"/>
    <property type="match status" value="1"/>
</dbReference>
<dbReference type="InterPro" id="IPR005467">
    <property type="entry name" value="His_kinase_dom"/>
</dbReference>
<comment type="subcellular location">
    <subcellularLocation>
        <location evidence="2">Cell inner membrane</location>
        <topology evidence="2">Multi-pass membrane protein</topology>
    </subcellularLocation>
</comment>
<dbReference type="PROSITE" id="PS50885">
    <property type="entry name" value="HAMP"/>
    <property type="match status" value="1"/>
</dbReference>
<dbReference type="InterPro" id="IPR003660">
    <property type="entry name" value="HAMP_dom"/>
</dbReference>
<evidence type="ECO:0000256" key="9">
    <source>
        <dbReference type="ARBA" id="ARBA00022741"/>
    </source>
</evidence>
<reference evidence="18 19" key="1">
    <citation type="submission" date="2021-08" db="EMBL/GenBank/DDBJ databases">
        <title>Novel members of of the genus Stenotrophomonas from differernt environment.</title>
        <authorList>
            <person name="Deng Y."/>
        </authorList>
    </citation>
    <scope>NUCLEOTIDE SEQUENCE [LARGE SCALE GENOMIC DNA]</scope>
    <source>
        <strain evidence="18 19">CPCC 101365</strain>
    </source>
</reference>
<keyword evidence="10" id="KW-0418">Kinase</keyword>
<accession>A0ABT0SJ36</accession>
<dbReference type="Gene3D" id="1.10.287.130">
    <property type="match status" value="1"/>
</dbReference>
<evidence type="ECO:0000256" key="13">
    <source>
        <dbReference type="ARBA" id="ARBA00023012"/>
    </source>
</evidence>
<dbReference type="SMART" id="SM00304">
    <property type="entry name" value="HAMP"/>
    <property type="match status" value="1"/>
</dbReference>
<evidence type="ECO:0000256" key="15">
    <source>
        <dbReference type="SAM" id="Phobius"/>
    </source>
</evidence>
<keyword evidence="12 15" id="KW-1133">Transmembrane helix</keyword>
<dbReference type="RefSeq" id="WP_250064722.1">
    <property type="nucleotide sequence ID" value="NZ_JAIKTS010000004.1"/>
</dbReference>
<dbReference type="SMART" id="SM00388">
    <property type="entry name" value="HisKA"/>
    <property type="match status" value="1"/>
</dbReference>
<dbReference type="InterPro" id="IPR004358">
    <property type="entry name" value="Sig_transdc_His_kin-like_C"/>
</dbReference>
<comment type="caution">
    <text evidence="18">The sequence shown here is derived from an EMBL/GenBank/DDBJ whole genome shotgun (WGS) entry which is preliminary data.</text>
</comment>